<feature type="transmembrane region" description="Helical" evidence="1">
    <location>
        <begin position="57"/>
        <end position="89"/>
    </location>
</feature>
<organism evidence="2 5">
    <name type="scientific">Gilliamella apicola</name>
    <dbReference type="NCBI Taxonomy" id="1196095"/>
    <lineage>
        <taxon>Bacteria</taxon>
        <taxon>Pseudomonadati</taxon>
        <taxon>Pseudomonadota</taxon>
        <taxon>Gammaproteobacteria</taxon>
        <taxon>Orbales</taxon>
        <taxon>Orbaceae</taxon>
        <taxon>Gilliamella</taxon>
    </lineage>
</organism>
<dbReference type="AlphaFoldDB" id="A0A242NDZ4"/>
<dbReference type="Pfam" id="PF14110">
    <property type="entry name" value="DUF4282"/>
    <property type="match status" value="1"/>
</dbReference>
<name>A0A242NDZ4_9GAMM</name>
<comment type="caution">
    <text evidence="2">The sequence shown here is derived from an EMBL/GenBank/DDBJ whole genome shotgun (WGS) entry which is preliminary data.</text>
</comment>
<dbReference type="EMBL" id="NART01000055">
    <property type="protein sequence ID" value="OTQ09070.1"/>
    <property type="molecule type" value="Genomic_DNA"/>
</dbReference>
<evidence type="ECO:0000313" key="2">
    <source>
        <dbReference type="EMBL" id="OTP97897.1"/>
    </source>
</evidence>
<dbReference type="EMBL" id="NARP01000047">
    <property type="protein sequence ID" value="OTP97897.1"/>
    <property type="molecule type" value="Genomic_DNA"/>
</dbReference>
<evidence type="ECO:0008006" key="6">
    <source>
        <dbReference type="Google" id="ProtNLM"/>
    </source>
</evidence>
<keyword evidence="1" id="KW-1133">Transmembrane helix</keyword>
<evidence type="ECO:0000313" key="3">
    <source>
        <dbReference type="EMBL" id="OTQ09070.1"/>
    </source>
</evidence>
<evidence type="ECO:0000313" key="4">
    <source>
        <dbReference type="Proteomes" id="UP000194800"/>
    </source>
</evidence>
<keyword evidence="1" id="KW-0472">Membrane</keyword>
<keyword evidence="4" id="KW-1185">Reference proteome</keyword>
<dbReference type="Proteomes" id="UP000194800">
    <property type="component" value="Unassembled WGS sequence"/>
</dbReference>
<evidence type="ECO:0000313" key="5">
    <source>
        <dbReference type="Proteomes" id="UP000194977"/>
    </source>
</evidence>
<dbReference type="RefSeq" id="WP_086272528.1">
    <property type="nucleotide sequence ID" value="NZ_CAMLEZ010000013.1"/>
</dbReference>
<dbReference type="OrthoDB" id="280522at2"/>
<reference evidence="4 5" key="1">
    <citation type="submission" date="2017-03" db="EMBL/GenBank/DDBJ databases">
        <title>Comparative genomics of honeybee gut symbionts reveal geographically distinct and subgroup specific antibiotic resistance.</title>
        <authorList>
            <person name="Ludvigsen J."/>
            <person name="Porcellato D."/>
            <person name="Labee-Lund T.M."/>
            <person name="Amdam G.V."/>
            <person name="Rudi K."/>
        </authorList>
    </citation>
    <scope>NUCLEOTIDE SEQUENCE [LARGE SCALE GENOMIC DNA]</scope>
    <source>
        <strain evidence="2 5">A-7-12</strain>
        <strain evidence="3 4">A-9-12</strain>
    </source>
</reference>
<dbReference type="Proteomes" id="UP000194977">
    <property type="component" value="Unassembled WGS sequence"/>
</dbReference>
<sequence>MNKIVNSEKFSLGDFFFLKKMITPVFMTVIYWVTLALIAIGGLGMFFASFAGFRYSFFGGMFGLIGSIITLIIGVISTRIVFELICVLFNINRNLEKLALNKDDNTNDSSNEQTIISHDKF</sequence>
<proteinExistence type="predicted"/>
<accession>A0A242NDZ4</accession>
<evidence type="ECO:0000256" key="1">
    <source>
        <dbReference type="SAM" id="Phobius"/>
    </source>
</evidence>
<gene>
    <name evidence="3" type="ORF">B6C91_10325</name>
    <name evidence="2" type="ORF">B6D08_13120</name>
</gene>
<dbReference type="InterPro" id="IPR025557">
    <property type="entry name" value="DUF4282"/>
</dbReference>
<keyword evidence="1" id="KW-0812">Transmembrane</keyword>
<feature type="transmembrane region" description="Helical" evidence="1">
    <location>
        <begin position="29"/>
        <end position="51"/>
    </location>
</feature>
<protein>
    <recommendedName>
        <fullName evidence="6">DUF4282 domain-containing protein</fullName>
    </recommendedName>
</protein>